<dbReference type="EMBL" id="CAJVPM010001739">
    <property type="protein sequence ID" value="CAG8472737.1"/>
    <property type="molecule type" value="Genomic_DNA"/>
</dbReference>
<evidence type="ECO:0000313" key="1">
    <source>
        <dbReference type="EMBL" id="CAG8472737.1"/>
    </source>
</evidence>
<comment type="caution">
    <text evidence="1">The sequence shown here is derived from an EMBL/GenBank/DDBJ whole genome shotgun (WGS) entry which is preliminary data.</text>
</comment>
<dbReference type="Proteomes" id="UP000789860">
    <property type="component" value="Unassembled WGS sequence"/>
</dbReference>
<name>A0ACA9KGV4_9GLOM</name>
<gene>
    <name evidence="1" type="ORF">SCALOS_LOCUS2099</name>
</gene>
<accession>A0ACA9KGV4</accession>
<protein>
    <submittedName>
        <fullName evidence="1">3148_t:CDS:1</fullName>
    </submittedName>
</protein>
<organism evidence="1 2">
    <name type="scientific">Scutellospora calospora</name>
    <dbReference type="NCBI Taxonomy" id="85575"/>
    <lineage>
        <taxon>Eukaryota</taxon>
        <taxon>Fungi</taxon>
        <taxon>Fungi incertae sedis</taxon>
        <taxon>Mucoromycota</taxon>
        <taxon>Glomeromycotina</taxon>
        <taxon>Glomeromycetes</taxon>
        <taxon>Diversisporales</taxon>
        <taxon>Gigasporaceae</taxon>
        <taxon>Scutellospora</taxon>
    </lineage>
</organism>
<keyword evidence="2" id="KW-1185">Reference proteome</keyword>
<evidence type="ECO:0000313" key="2">
    <source>
        <dbReference type="Proteomes" id="UP000789860"/>
    </source>
</evidence>
<reference evidence="1" key="1">
    <citation type="submission" date="2021-06" db="EMBL/GenBank/DDBJ databases">
        <authorList>
            <person name="Kallberg Y."/>
            <person name="Tangrot J."/>
            <person name="Rosling A."/>
        </authorList>
    </citation>
    <scope>NUCLEOTIDE SEQUENCE</scope>
    <source>
        <strain evidence="1">AU212A</strain>
    </source>
</reference>
<sequence length="515" mass="59875">MGVKCGKIEDSEDSEDINFIKNDSCNIQQSTNFGICKDCQSLNTDIYKNFGWCHLCNSKRFENEFVKWTSCNKVIDSFIQETQLNANSYHRILEWIPYDAIVDVEYIGRGCYGTVFSATWKQGNILYWNKGRKKWARNSNMKVAVKCIDNSLRAYLQCDFELRGMIQYYGITRDPQTNDYLIVSEFANNGNLRSFLRHNHHLLNWEKQQERSTDVCDTFRNSDINVNSRQQHRDRLTWRFHPQSCYTSRLLNFSNLPEPTNFFTRYCYDSAFGNSFSPYANENLDEDIYSPPSPQIELEQLRTPSMALSDPIYTSLLRKHFRGDKIFFNESELSSDNESVYSQEMSPDFSDAASLRYSKAITTELERRSTPDIGGKASRYSLALVAELQRCTTLEGLNGQNQKGRKEMVQNYHNSTSHKYLMKPTEKTGIQPPSPQRPKEILLQDDVIAYQNFENGKFEKIEENVDLENIDVLQFVRRQPTIQRTRKAKTNSIFVSKFDHKTVSTNSTPIPPIRV</sequence>
<proteinExistence type="predicted"/>